<evidence type="ECO:0000313" key="3">
    <source>
        <dbReference type="EMBL" id="CAF3978041.1"/>
    </source>
</evidence>
<proteinExistence type="predicted"/>
<feature type="chain" id="PRO_5036415687" description="Apple domain-containing protein" evidence="1">
    <location>
        <begin position="21"/>
        <end position="133"/>
    </location>
</feature>
<dbReference type="Proteomes" id="UP000663860">
    <property type="component" value="Unassembled WGS sequence"/>
</dbReference>
<evidence type="ECO:0008006" key="5">
    <source>
        <dbReference type="Google" id="ProtNLM"/>
    </source>
</evidence>
<sequence>MASTRVCLWLLFMIITEVIGEDTQSMIMSLTPDSKFHCASTTCLPFISFITSNIRNCQLASLTQSQCTAATFHRSTSNCELFGDMLNQNGNILADVDATSINVISETRFPSGNLTFHNESYLNLENEEEFIEG</sequence>
<evidence type="ECO:0000313" key="2">
    <source>
        <dbReference type="EMBL" id="CAF1390303.1"/>
    </source>
</evidence>
<reference evidence="3" key="1">
    <citation type="submission" date="2021-02" db="EMBL/GenBank/DDBJ databases">
        <authorList>
            <person name="Nowell W R."/>
        </authorList>
    </citation>
    <scope>NUCLEOTIDE SEQUENCE</scope>
</reference>
<name>A0A819MEM9_9BILA</name>
<protein>
    <recommendedName>
        <fullName evidence="5">Apple domain-containing protein</fullName>
    </recommendedName>
</protein>
<dbReference type="AlphaFoldDB" id="A0A819MEM9"/>
<gene>
    <name evidence="2" type="ORF">IZO911_LOCUS38917</name>
    <name evidence="3" type="ORF">KXQ929_LOCUS27173</name>
</gene>
<feature type="signal peptide" evidence="1">
    <location>
        <begin position="1"/>
        <end position="20"/>
    </location>
</feature>
<evidence type="ECO:0000313" key="4">
    <source>
        <dbReference type="Proteomes" id="UP000663868"/>
    </source>
</evidence>
<organism evidence="3 4">
    <name type="scientific">Adineta steineri</name>
    <dbReference type="NCBI Taxonomy" id="433720"/>
    <lineage>
        <taxon>Eukaryota</taxon>
        <taxon>Metazoa</taxon>
        <taxon>Spiralia</taxon>
        <taxon>Gnathifera</taxon>
        <taxon>Rotifera</taxon>
        <taxon>Eurotatoria</taxon>
        <taxon>Bdelloidea</taxon>
        <taxon>Adinetida</taxon>
        <taxon>Adinetidae</taxon>
        <taxon>Adineta</taxon>
    </lineage>
</organism>
<accession>A0A819MEM9</accession>
<comment type="caution">
    <text evidence="3">The sequence shown here is derived from an EMBL/GenBank/DDBJ whole genome shotgun (WGS) entry which is preliminary data.</text>
</comment>
<dbReference type="EMBL" id="CAJNOE010001126">
    <property type="protein sequence ID" value="CAF1390303.1"/>
    <property type="molecule type" value="Genomic_DNA"/>
</dbReference>
<evidence type="ECO:0000256" key="1">
    <source>
        <dbReference type="SAM" id="SignalP"/>
    </source>
</evidence>
<dbReference type="EMBL" id="CAJOBB010002543">
    <property type="protein sequence ID" value="CAF3978041.1"/>
    <property type="molecule type" value="Genomic_DNA"/>
</dbReference>
<dbReference type="Proteomes" id="UP000663868">
    <property type="component" value="Unassembled WGS sequence"/>
</dbReference>
<keyword evidence="1" id="KW-0732">Signal</keyword>